<comment type="caution">
    <text evidence="1">The sequence shown here is derived from an EMBL/GenBank/DDBJ whole genome shotgun (WGS) entry which is preliminary data.</text>
</comment>
<evidence type="ECO:0000313" key="1">
    <source>
        <dbReference type="EMBL" id="KAH3673595.1"/>
    </source>
</evidence>
<feature type="non-terminal residue" evidence="1">
    <location>
        <position position="1"/>
    </location>
</feature>
<evidence type="ECO:0000313" key="2">
    <source>
        <dbReference type="Proteomes" id="UP000788993"/>
    </source>
</evidence>
<proteinExistence type="predicted"/>
<dbReference type="AlphaFoldDB" id="A0A9P8TCM1"/>
<dbReference type="EMBL" id="JAEUBD010000566">
    <property type="protein sequence ID" value="KAH3673595.1"/>
    <property type="molecule type" value="Genomic_DNA"/>
</dbReference>
<protein>
    <submittedName>
        <fullName evidence="1">Uncharacterized protein</fullName>
    </submittedName>
</protein>
<organism evidence="1 2">
    <name type="scientific">Ogataea polymorpha</name>
    <dbReference type="NCBI Taxonomy" id="460523"/>
    <lineage>
        <taxon>Eukaryota</taxon>
        <taxon>Fungi</taxon>
        <taxon>Dikarya</taxon>
        <taxon>Ascomycota</taxon>
        <taxon>Saccharomycotina</taxon>
        <taxon>Pichiomycetes</taxon>
        <taxon>Pichiales</taxon>
        <taxon>Pichiaceae</taxon>
        <taxon>Ogataea</taxon>
    </lineage>
</organism>
<name>A0A9P8TCM1_9ASCO</name>
<reference evidence="1" key="2">
    <citation type="submission" date="2021-01" db="EMBL/GenBank/DDBJ databases">
        <authorList>
            <person name="Schikora-Tamarit M.A."/>
        </authorList>
    </citation>
    <scope>NUCLEOTIDE SEQUENCE</scope>
    <source>
        <strain evidence="1">NCAIM Y.01608</strain>
    </source>
</reference>
<accession>A0A9P8TCM1</accession>
<dbReference type="Proteomes" id="UP000788993">
    <property type="component" value="Unassembled WGS sequence"/>
</dbReference>
<keyword evidence="2" id="KW-1185">Reference proteome</keyword>
<feature type="non-terminal residue" evidence="1">
    <location>
        <position position="74"/>
    </location>
</feature>
<sequence length="74" mass="7883">DLTSNEAIAHEVAQYFAAQSSEDNLGGENNEPIDLDSIDTSKLSKKELRKLEREAKKAAKVAAKNAAIATANAP</sequence>
<gene>
    <name evidence="1" type="ORF">OGATHE_002148</name>
</gene>
<reference evidence="1" key="1">
    <citation type="journal article" date="2021" name="Open Biol.">
        <title>Shared evolutionary footprints suggest mitochondrial oxidative damage underlies multiple complex I losses in fungi.</title>
        <authorList>
            <person name="Schikora-Tamarit M.A."/>
            <person name="Marcet-Houben M."/>
            <person name="Nosek J."/>
            <person name="Gabaldon T."/>
        </authorList>
    </citation>
    <scope>NUCLEOTIDE SEQUENCE</scope>
    <source>
        <strain evidence="1">NCAIM Y.01608</strain>
    </source>
</reference>